<dbReference type="Proteomes" id="UP000216188">
    <property type="component" value="Unassembled WGS sequence"/>
</dbReference>
<protein>
    <submittedName>
        <fullName evidence="1">Uncharacterized protein</fullName>
    </submittedName>
</protein>
<reference evidence="1 2" key="1">
    <citation type="submission" date="2017-07" db="EMBL/GenBank/DDBJ databases">
        <title>Phylogenetic study on the rhizospheric bacterium Ochrobactrum sp. A44.</title>
        <authorList>
            <person name="Krzyzanowska D.M."/>
            <person name="Ossowicki A."/>
            <person name="Rajewska M."/>
            <person name="Maciag T."/>
            <person name="Kaczynski Z."/>
            <person name="Czerwicka M."/>
            <person name="Jafra S."/>
        </authorList>
    </citation>
    <scope>NUCLEOTIDE SEQUENCE [LARGE SCALE GENOMIC DNA]</scope>
    <source>
        <strain evidence="1 2">CCUG 30717</strain>
    </source>
</reference>
<sequence length="49" mass="5632">MGGCHGRPLPIFISFHAVLNNKARSRKQLLATVDAEHRWPKDLYYDHDG</sequence>
<accession>A0A256G7J7</accession>
<proteinExistence type="predicted"/>
<dbReference type="EMBL" id="NNRM01000044">
    <property type="protein sequence ID" value="OYR22641.1"/>
    <property type="molecule type" value="Genomic_DNA"/>
</dbReference>
<evidence type="ECO:0000313" key="2">
    <source>
        <dbReference type="Proteomes" id="UP000216188"/>
    </source>
</evidence>
<name>A0A256G7J7_9HYPH</name>
<keyword evidence="2" id="KW-1185">Reference proteome</keyword>
<gene>
    <name evidence="1" type="ORF">CEV34_4473</name>
</gene>
<evidence type="ECO:0000313" key="1">
    <source>
        <dbReference type="EMBL" id="OYR22641.1"/>
    </source>
</evidence>
<organism evidence="1 2">
    <name type="scientific">Brucella pseudogrignonensis</name>
    <dbReference type="NCBI Taxonomy" id="419475"/>
    <lineage>
        <taxon>Bacteria</taxon>
        <taxon>Pseudomonadati</taxon>
        <taxon>Pseudomonadota</taxon>
        <taxon>Alphaproteobacteria</taxon>
        <taxon>Hyphomicrobiales</taxon>
        <taxon>Brucellaceae</taxon>
        <taxon>Brucella/Ochrobactrum group</taxon>
        <taxon>Brucella</taxon>
    </lineage>
</organism>
<comment type="caution">
    <text evidence="1">The sequence shown here is derived from an EMBL/GenBank/DDBJ whole genome shotgun (WGS) entry which is preliminary data.</text>
</comment>
<dbReference type="AlphaFoldDB" id="A0A256G7J7"/>